<dbReference type="Proteomes" id="UP000309128">
    <property type="component" value="Unassembled WGS sequence"/>
</dbReference>
<dbReference type="PANTHER" id="PTHR47151">
    <property type="entry name" value="LEU/ILE/VAL-BINDING ABC TRANSPORTER SUBUNIT"/>
    <property type="match status" value="1"/>
</dbReference>
<organism evidence="7 8">
    <name type="scientific">Nonomuraea turkmeniaca</name>
    <dbReference type="NCBI Taxonomy" id="103838"/>
    <lineage>
        <taxon>Bacteria</taxon>
        <taxon>Bacillati</taxon>
        <taxon>Actinomycetota</taxon>
        <taxon>Actinomycetes</taxon>
        <taxon>Streptosporangiales</taxon>
        <taxon>Streptosporangiaceae</taxon>
        <taxon>Nonomuraea</taxon>
    </lineage>
</organism>
<accession>A0A5S4FMM6</accession>
<dbReference type="PRINTS" id="PR00337">
    <property type="entry name" value="LEUILEVALBP"/>
</dbReference>
<evidence type="ECO:0000256" key="2">
    <source>
        <dbReference type="ARBA" id="ARBA00022448"/>
    </source>
</evidence>
<dbReference type="OrthoDB" id="7337537at2"/>
<keyword evidence="3" id="KW-0732">Signal</keyword>
<evidence type="ECO:0000313" key="8">
    <source>
        <dbReference type="Proteomes" id="UP000309128"/>
    </source>
</evidence>
<feature type="domain" description="Leucine-binding protein" evidence="6">
    <location>
        <begin position="157"/>
        <end position="494"/>
    </location>
</feature>
<dbReference type="GO" id="GO:0006865">
    <property type="term" value="P:amino acid transport"/>
    <property type="evidence" value="ECO:0007669"/>
    <property type="project" value="UniProtKB-KW"/>
</dbReference>
<evidence type="ECO:0000256" key="5">
    <source>
        <dbReference type="SAM" id="MobiDB-lite"/>
    </source>
</evidence>
<keyword evidence="8" id="KW-1185">Reference proteome</keyword>
<reference evidence="7 8" key="1">
    <citation type="submission" date="2019-05" db="EMBL/GenBank/DDBJ databases">
        <title>Draft genome sequence of Nonomuraea turkmeniaca DSM 43926.</title>
        <authorList>
            <person name="Saricaoglu S."/>
            <person name="Isik K."/>
        </authorList>
    </citation>
    <scope>NUCLEOTIDE SEQUENCE [LARGE SCALE GENOMIC DNA]</scope>
    <source>
        <strain evidence="7 8">DSM 43926</strain>
    </source>
</reference>
<comment type="similarity">
    <text evidence="1">Belongs to the leucine-binding protein family.</text>
</comment>
<sequence>MAATSPARTDGPTVPTSPPWPPRAARTATPSRPPPGCTRLSARRWPPGGLRSSTFPWSTNLFRPLGTGTSRTSTGASSPTETVVRSIFLRIPRARITNVLVRVLRGHVDHPHCHPPPNEVTHLFSRRISIAAVALLALAACAPPGQSAESGAGATGPIKIANVNAQSGQLSSLGQWEHKGVKLAIEEANKAGGINGRQIQLDLFDSQGDPTVGTNVARKISAEGYIAMLGTAESAVTLAMAPILKDAKIPNITSGQSPKLAELKSPFLFLNAPTSVTFDETLAKYLIDDKGYKKIALISNNGAYGSGEHDAFLAALKSRSVTPVADEVVTPDQKDFNSNLAKIREQGPEVLFIGAEEVQSGLIAKQSRELGIKSIFAGGAPMGTDVYADTAGLKNAEGSVVSSPYLSNEASDQIKAFAAKYKAAYNEEARMHVAKAYDGASIMIEALKQTNGEGGQKLADAIRGVKRAGLLGDYTYDANGVGIHATKIGLVKDGKVVPEVAS</sequence>
<keyword evidence="2" id="KW-0813">Transport</keyword>
<dbReference type="Pfam" id="PF13458">
    <property type="entry name" value="Peripla_BP_6"/>
    <property type="match status" value="1"/>
</dbReference>
<evidence type="ECO:0000313" key="7">
    <source>
        <dbReference type="EMBL" id="TMR21932.1"/>
    </source>
</evidence>
<evidence type="ECO:0000256" key="1">
    <source>
        <dbReference type="ARBA" id="ARBA00010062"/>
    </source>
</evidence>
<dbReference type="AlphaFoldDB" id="A0A5S4FMM6"/>
<keyword evidence="4" id="KW-0029">Amino-acid transport</keyword>
<dbReference type="InterPro" id="IPR000709">
    <property type="entry name" value="Leu_Ile_Val-bd"/>
</dbReference>
<feature type="region of interest" description="Disordered" evidence="5">
    <location>
        <begin position="1"/>
        <end position="52"/>
    </location>
</feature>
<dbReference type="InterPro" id="IPR028081">
    <property type="entry name" value="Leu-bd"/>
</dbReference>
<dbReference type="InterPro" id="IPR028082">
    <property type="entry name" value="Peripla_BP_I"/>
</dbReference>
<comment type="caution">
    <text evidence="7">The sequence shown here is derived from an EMBL/GenBank/DDBJ whole genome shotgun (WGS) entry which is preliminary data.</text>
</comment>
<protein>
    <recommendedName>
        <fullName evidence="6">Leucine-binding protein domain-containing protein</fullName>
    </recommendedName>
</protein>
<dbReference type="Gene3D" id="3.40.50.2300">
    <property type="match status" value="2"/>
</dbReference>
<evidence type="ECO:0000256" key="4">
    <source>
        <dbReference type="ARBA" id="ARBA00022970"/>
    </source>
</evidence>
<name>A0A5S4FMM6_9ACTN</name>
<evidence type="ECO:0000256" key="3">
    <source>
        <dbReference type="ARBA" id="ARBA00022729"/>
    </source>
</evidence>
<gene>
    <name evidence="7" type="ORF">ETD86_13500</name>
</gene>
<dbReference type="PANTHER" id="PTHR47151:SF2">
    <property type="entry name" value="AMINO ACID BINDING PROTEIN"/>
    <property type="match status" value="1"/>
</dbReference>
<dbReference type="SUPFAM" id="SSF53822">
    <property type="entry name" value="Periplasmic binding protein-like I"/>
    <property type="match status" value="1"/>
</dbReference>
<dbReference type="EMBL" id="VCKY01000036">
    <property type="protein sequence ID" value="TMR21932.1"/>
    <property type="molecule type" value="Genomic_DNA"/>
</dbReference>
<proteinExistence type="inferred from homology"/>
<evidence type="ECO:0000259" key="6">
    <source>
        <dbReference type="Pfam" id="PF13458"/>
    </source>
</evidence>